<dbReference type="Pfam" id="PF13242">
    <property type="entry name" value="Hydrolase_like"/>
    <property type="match status" value="1"/>
</dbReference>
<name>A0A2V2Z079_9BACL</name>
<dbReference type="InterPro" id="IPR006357">
    <property type="entry name" value="HAD-SF_hydro_IIA"/>
</dbReference>
<dbReference type="PANTHER" id="PTHR19288:SF46">
    <property type="entry name" value="HALOACID DEHALOGENASE-LIKE HYDROLASE DOMAIN-CONTAINING PROTEIN 2"/>
    <property type="match status" value="1"/>
</dbReference>
<dbReference type="Gene3D" id="3.40.50.1000">
    <property type="entry name" value="HAD superfamily/HAD-like"/>
    <property type="match status" value="2"/>
</dbReference>
<dbReference type="AlphaFoldDB" id="A0A2V2Z079"/>
<dbReference type="NCBIfam" id="TIGR01460">
    <property type="entry name" value="HAD-SF-IIA"/>
    <property type="match status" value="1"/>
</dbReference>
<organism evidence="1 2">
    <name type="scientific">Paenibacillus cellulosilyticus</name>
    <dbReference type="NCBI Taxonomy" id="375489"/>
    <lineage>
        <taxon>Bacteria</taxon>
        <taxon>Bacillati</taxon>
        <taxon>Bacillota</taxon>
        <taxon>Bacilli</taxon>
        <taxon>Bacillales</taxon>
        <taxon>Paenibacillaceae</taxon>
        <taxon>Paenibacillus</taxon>
    </lineage>
</organism>
<evidence type="ECO:0000313" key="1">
    <source>
        <dbReference type="EMBL" id="PWV99712.1"/>
    </source>
</evidence>
<dbReference type="RefSeq" id="WP_110045097.1">
    <property type="nucleotide sequence ID" value="NZ_CP054612.1"/>
</dbReference>
<dbReference type="InterPro" id="IPR036412">
    <property type="entry name" value="HAD-like_sf"/>
</dbReference>
<dbReference type="SUPFAM" id="SSF56784">
    <property type="entry name" value="HAD-like"/>
    <property type="match status" value="1"/>
</dbReference>
<protein>
    <submittedName>
        <fullName evidence="1">Arabinose operon protein AraL</fullName>
    </submittedName>
</protein>
<dbReference type="EMBL" id="QGTQ01000013">
    <property type="protein sequence ID" value="PWV99712.1"/>
    <property type="molecule type" value="Genomic_DNA"/>
</dbReference>
<dbReference type="GO" id="GO:0016791">
    <property type="term" value="F:phosphatase activity"/>
    <property type="evidence" value="ECO:0007669"/>
    <property type="project" value="TreeGrafter"/>
</dbReference>
<dbReference type="OrthoDB" id="9810449at2"/>
<comment type="caution">
    <text evidence="1">The sequence shown here is derived from an EMBL/GenBank/DDBJ whole genome shotgun (WGS) entry which is preliminary data.</text>
</comment>
<keyword evidence="2" id="KW-1185">Reference proteome</keyword>
<dbReference type="InterPro" id="IPR023214">
    <property type="entry name" value="HAD_sf"/>
</dbReference>
<dbReference type="GO" id="GO:0005737">
    <property type="term" value="C:cytoplasm"/>
    <property type="evidence" value="ECO:0007669"/>
    <property type="project" value="TreeGrafter"/>
</dbReference>
<dbReference type="Proteomes" id="UP000246635">
    <property type="component" value="Unassembled WGS sequence"/>
</dbReference>
<evidence type="ECO:0000313" key="2">
    <source>
        <dbReference type="Proteomes" id="UP000246635"/>
    </source>
</evidence>
<gene>
    <name evidence="1" type="ORF">DFQ01_11386</name>
</gene>
<accession>A0A2V2Z079</accession>
<sequence>MIATTLDGFVIDLDGTVFRGDQIIEGAPEAIAALREAGKRLVFLSNRGNISRAMCQERLSRYGIAAAMDEIVLSSTVTARYLCKHAPGCRVWTLGDPGLREELESFDIVHAEQPENADWLVITLHETLTYRDLNDAFRAVRHGARIIATNADRSFPGITGDQIDVAGMIGAITASTGAEVELVVGKPSALMAEAALSALGLAANQCLVIGDSMESDIGLGKRAGMKTALVLTGSTVQAPVGLWPARPDWIWPSIAELASIARDKGERTV</sequence>
<reference evidence="1 2" key="1">
    <citation type="submission" date="2018-05" db="EMBL/GenBank/DDBJ databases">
        <title>Genomic Encyclopedia of Type Strains, Phase III (KMG-III): the genomes of soil and plant-associated and newly described type strains.</title>
        <authorList>
            <person name="Whitman W."/>
        </authorList>
    </citation>
    <scope>NUCLEOTIDE SEQUENCE [LARGE SCALE GENOMIC DNA]</scope>
    <source>
        <strain evidence="1 2">CECT 5696</strain>
    </source>
</reference>
<dbReference type="PANTHER" id="PTHR19288">
    <property type="entry name" value="4-NITROPHENYLPHOSPHATASE-RELATED"/>
    <property type="match status" value="1"/>
</dbReference>
<proteinExistence type="predicted"/>
<dbReference type="Pfam" id="PF13344">
    <property type="entry name" value="Hydrolase_6"/>
    <property type="match status" value="1"/>
</dbReference>